<evidence type="ECO:0000259" key="1">
    <source>
        <dbReference type="Pfam" id="PF07619"/>
    </source>
</evidence>
<name>A0A5M6CYC7_9BACT</name>
<dbReference type="Gene3D" id="2.60.120.560">
    <property type="entry name" value="Exo-inulinase, domain 1"/>
    <property type="match status" value="1"/>
</dbReference>
<dbReference type="InterPro" id="IPR046518">
    <property type="entry name" value="DUF1583_N"/>
</dbReference>
<gene>
    <name evidence="4" type="ORF">FYK55_25690</name>
</gene>
<dbReference type="AlphaFoldDB" id="A0A5M6CYC7"/>
<feature type="domain" description="DUF1583" evidence="3">
    <location>
        <begin position="510"/>
        <end position="657"/>
    </location>
</feature>
<protein>
    <submittedName>
        <fullName evidence="4">DUF1583 domain-containing protein</fullName>
    </submittedName>
</protein>
<feature type="domain" description="DUF1581" evidence="1">
    <location>
        <begin position="395"/>
        <end position="477"/>
    </location>
</feature>
<organism evidence="4 5">
    <name type="scientific">Roseiconus nitratireducens</name>
    <dbReference type="NCBI Taxonomy" id="2605748"/>
    <lineage>
        <taxon>Bacteria</taxon>
        <taxon>Pseudomonadati</taxon>
        <taxon>Planctomycetota</taxon>
        <taxon>Planctomycetia</taxon>
        <taxon>Pirellulales</taxon>
        <taxon>Pirellulaceae</taxon>
        <taxon>Roseiconus</taxon>
    </lineage>
</organism>
<sequence length="1112" mass="123811">MRFRFVTRPRAGRPQPSGHLGRRMVGLALWLGCFAFQSAALADNLVSQPSDKAALCVLFGDDCLSNPLALSRRMQGIKDADRYTILRDAVFPPGQAHIRLDFDFSPAYVDDQTAAEFGISDPWAAFRTTYDSGVPRGGNLVAPAMILVSAADDLGRLDELDSLVDSRENADPAITLAMRALIAMARRDLDSAHKWMLRLDKQVGVLTDRDDHIACVTVVLWASASKIELRDQAAEFAFRFFEQVRNGDGLRSERWRRHLFAMTYLLQYLVEVDSSDAPPQFGSLAHWHAVSRQTAETNGQGMPVAMWDCYSGVVRNLTGHDRDYLYFDVPLEGDFSIQADVSPFGYGDTRLGFGGIWAGPGFDHRSILNGTFGQDRPNIVLDRPLDEIGESMRVRIIIQDGVRTTLINGRKVFEDRVSAGDPWLSIFSYWYTHGWVRNLRVEGNPSIPNRIDLATSPELAGWNAYFGESVGGEDGSWRLVQGASSQISSKDSDPESVPGELRGQRIFGQDGTFQERWLRYHRPLLEDGTLSYQFFYRPGQAGVHPVIGRQAFLIEPSGVSIHRMTDGKYDRTDLRPSNAKPVENVDGFAGPFALKPDAWNDVQIIIAGDRMAISLNGNPVTQTELPDGTDRTFGLFHYADQTEARVKTLRWQGEWRKTLPPAREQELADDAVEQRLAGSRMEKMFFHDFSDGLPVTRFLVSGEGWQKNFQQLDDGVRLVREGTGGYLDHTVRPHLQLEGDFDVIASFRGFDATTESGGDANVQLYVGFEEQATDCRLYRKFSRFEAKELGRDIVQAAYFYSREGERKYTFPKMVSEAVSAGKLRLSRRGDQMHYLFAANDSDDYRLLHTEKVPTGPTKPLGLGLVTEAIKVGSASVVWKSLEIHAQGMTGMAAQRQVSVTDLDRMRNTLAKKLELDFSDPEPLQSFQTWGNQAEFQRTPGGLRVRAPGFKEWQGHGLIANFGFAGDFDVAMEIDVQKLPSPAQSGECVVLLQAEFDDPQATAVETKYAISDQGIRAAELQIGHTPEGVPRKYEELASIPSPRAHTLRIARRGGTAYFLFQETADAAPRLLGQLEVAETPIAAGKLRAILHASGEGREVIVVIKKLTIHADEI</sequence>
<evidence type="ECO:0000313" key="5">
    <source>
        <dbReference type="Proteomes" id="UP000324479"/>
    </source>
</evidence>
<evidence type="ECO:0000259" key="2">
    <source>
        <dbReference type="Pfam" id="PF07622"/>
    </source>
</evidence>
<evidence type="ECO:0000313" key="4">
    <source>
        <dbReference type="EMBL" id="KAA5538992.1"/>
    </source>
</evidence>
<keyword evidence="5" id="KW-1185">Reference proteome</keyword>
<dbReference type="Pfam" id="PF07619">
    <property type="entry name" value="DUF1581"/>
    <property type="match status" value="1"/>
</dbReference>
<dbReference type="InterPro" id="IPR022660">
    <property type="entry name" value="DUF1581"/>
</dbReference>
<evidence type="ECO:0000259" key="3">
    <source>
        <dbReference type="Pfam" id="PF20407"/>
    </source>
</evidence>
<dbReference type="InterPro" id="IPR011475">
    <property type="entry name" value="DUF1583"/>
</dbReference>
<dbReference type="Proteomes" id="UP000324479">
    <property type="component" value="Unassembled WGS sequence"/>
</dbReference>
<reference evidence="4 5" key="1">
    <citation type="submission" date="2019-08" db="EMBL/GenBank/DDBJ databases">
        <authorList>
            <person name="Dhanesh K."/>
            <person name="Kumar G."/>
            <person name="Sasikala C."/>
            <person name="Venkata Ramana C."/>
        </authorList>
    </citation>
    <scope>NUCLEOTIDE SEQUENCE [LARGE SCALE GENOMIC DNA]</scope>
    <source>
        <strain evidence="4 5">JC645</strain>
    </source>
</reference>
<dbReference type="Pfam" id="PF20407">
    <property type="entry name" value="DUF1583_N"/>
    <property type="match status" value="1"/>
</dbReference>
<dbReference type="EMBL" id="VWOX01000023">
    <property type="protein sequence ID" value="KAA5538992.1"/>
    <property type="molecule type" value="Genomic_DNA"/>
</dbReference>
<feature type="domain" description="DUF1583" evidence="2">
    <location>
        <begin position="664"/>
        <end position="903"/>
    </location>
</feature>
<comment type="caution">
    <text evidence="4">The sequence shown here is derived from an EMBL/GenBank/DDBJ whole genome shotgun (WGS) entry which is preliminary data.</text>
</comment>
<proteinExistence type="predicted"/>
<accession>A0A5M6CYC7</accession>
<dbReference type="Pfam" id="PF07622">
    <property type="entry name" value="DUF1583"/>
    <property type="match status" value="1"/>
</dbReference>